<dbReference type="EMBL" id="KF369974">
    <property type="protein sequence ID" value="AHI16477.1"/>
    <property type="molecule type" value="Genomic_DNA"/>
</dbReference>
<gene>
    <name evidence="1" type="ORF">AEP_T1_17</name>
</gene>
<accession>W5XJX1</accession>
<reference evidence="1" key="1">
    <citation type="submission" date="2013-07" db="EMBL/GenBank/DDBJ databases">
        <authorList>
            <person name="Tan H."/>
            <person name="Mooij M.J."/>
            <person name="Barret M."/>
            <person name="Henneberger R."/>
            <person name="Dobson A.D.W."/>
            <person name="O'Gara F."/>
        </authorList>
    </citation>
    <scope>NUCLEOTIDE SEQUENCE</scope>
</reference>
<dbReference type="AlphaFoldDB" id="W5XJX1"/>
<protein>
    <submittedName>
        <fullName evidence="1">Uncharacterized protein</fullName>
    </submittedName>
</protein>
<proteinExistence type="predicted"/>
<sequence length="39" mass="4397">MTQAQLRDYAIDSQVLFGHSFGPIMPGCSCQSIFFCHYP</sequence>
<organism evidence="1">
    <name type="scientific">uncultured soil microorganism</name>
    <dbReference type="NCBI Taxonomy" id="1457551"/>
    <lineage>
        <taxon>unclassified sequences</taxon>
        <taxon>environmental samples</taxon>
    </lineage>
</organism>
<evidence type="ECO:0000313" key="1">
    <source>
        <dbReference type="EMBL" id="AHI16477.1"/>
    </source>
</evidence>
<name>W5XJX1_9ZZZZ</name>